<feature type="non-terminal residue" evidence="1">
    <location>
        <position position="655"/>
    </location>
</feature>
<dbReference type="AlphaFoldDB" id="A0A818KLL6"/>
<dbReference type="EMBL" id="CAJOBS010000832">
    <property type="protein sequence ID" value="CAF4648689.1"/>
    <property type="molecule type" value="Genomic_DNA"/>
</dbReference>
<evidence type="ECO:0000313" key="3">
    <source>
        <dbReference type="Proteomes" id="UP000663865"/>
    </source>
</evidence>
<evidence type="ECO:0000313" key="2">
    <source>
        <dbReference type="EMBL" id="CAF4648689.1"/>
    </source>
</evidence>
<proteinExistence type="predicted"/>
<comment type="caution">
    <text evidence="1">The sequence shown here is derived from an EMBL/GenBank/DDBJ whole genome shotgun (WGS) entry which is preliminary data.</text>
</comment>
<reference evidence="1" key="1">
    <citation type="submission" date="2021-02" db="EMBL/GenBank/DDBJ databases">
        <authorList>
            <person name="Nowell W R."/>
        </authorList>
    </citation>
    <scope>NUCLEOTIDE SEQUENCE</scope>
</reference>
<dbReference type="EMBL" id="CAJNYV010003375">
    <property type="protein sequence ID" value="CAF3562543.1"/>
    <property type="molecule type" value="Genomic_DNA"/>
</dbReference>
<evidence type="ECO:0000313" key="1">
    <source>
        <dbReference type="EMBL" id="CAF3562543.1"/>
    </source>
</evidence>
<protein>
    <submittedName>
        <fullName evidence="1">Uncharacterized protein</fullName>
    </submittedName>
</protein>
<sequence>MYQTTTSGSTNGNSSATLNTHPTHLSFKLVQTDTWTDLLQKFNLQESRSISITQLTSSNDYQLALRCTDGLRIFQFLPQQNTWKEILYEEVFCDNNGFDKACYPVQFWKIPSLNKEILISRVQHGFYFADYDVSQQRLHHLAQDTLFPDSSRWYDECNLLQWGSFYGSDTPLGLFTRHIEQGVRFYILNPNGFQDKQRPIWKDEKTNKSLSSLLPPTANDDHFEFADIRSNGTTNIIRQNDQGLSIYGFQMTIEGFVLTELIKTNLCNKDSGWRPGRDKLWFVRLTKSQFSNLVLLQFDGLRVYQYIEEEKRFDCLNHDTSMAERFGWHKEHSDSLLFDDISGGGLMQMIYTGPRGLTICSFNPDTRKWENNLNPDQLNLQNKYAIPFMCIPSNRSPTQTSILITKHNGQLNCLTIEKEIVQSNFVENVSVSNLKPSPSSPSKSQEMKVIKSRLVPPQGELMDRPKSVSFLRDTIDIKPLLSAVNTNSGKLDFTLPFLSLSTGSNGLQMQLALRYQGINQHASILGVGWSLVEDYIAVDYQGNVDPLTHRYYWATSHGSMPLLCRSSQTAHIQSFSLPDIQENAIILVGPIENNDYYAYRIQNNQWLTNTEDNQLTKTLIKNIDVNNLEPVLDLGLYLLVGTMQLIDEFDFEVDI</sequence>
<dbReference type="Proteomes" id="UP000663865">
    <property type="component" value="Unassembled WGS sequence"/>
</dbReference>
<dbReference type="Proteomes" id="UP000663838">
    <property type="component" value="Unassembled WGS sequence"/>
</dbReference>
<name>A0A818KLL6_9BILA</name>
<gene>
    <name evidence="1" type="ORF">KIK155_LOCUS19019</name>
    <name evidence="2" type="ORF">TOA249_LOCUS13831</name>
</gene>
<organism evidence="1 3">
    <name type="scientific">Rotaria socialis</name>
    <dbReference type="NCBI Taxonomy" id="392032"/>
    <lineage>
        <taxon>Eukaryota</taxon>
        <taxon>Metazoa</taxon>
        <taxon>Spiralia</taxon>
        <taxon>Gnathifera</taxon>
        <taxon>Rotifera</taxon>
        <taxon>Eurotatoria</taxon>
        <taxon>Bdelloidea</taxon>
        <taxon>Philodinida</taxon>
        <taxon>Philodinidae</taxon>
        <taxon>Rotaria</taxon>
    </lineage>
</organism>
<accession>A0A818KLL6</accession>